<proteinExistence type="predicted"/>
<dbReference type="EMBL" id="JAUTXU010000091">
    <property type="protein sequence ID" value="KAK3709613.1"/>
    <property type="molecule type" value="Genomic_DNA"/>
</dbReference>
<evidence type="ECO:0000313" key="2">
    <source>
        <dbReference type="Proteomes" id="UP001281147"/>
    </source>
</evidence>
<reference evidence="1" key="1">
    <citation type="submission" date="2023-07" db="EMBL/GenBank/DDBJ databases">
        <title>Black Yeasts Isolated from many extreme environments.</title>
        <authorList>
            <person name="Coleine C."/>
            <person name="Stajich J.E."/>
            <person name="Selbmann L."/>
        </authorList>
    </citation>
    <scope>NUCLEOTIDE SEQUENCE</scope>
    <source>
        <strain evidence="1">CCFEE 5714</strain>
    </source>
</reference>
<protein>
    <submittedName>
        <fullName evidence="1">Uncharacterized protein</fullName>
    </submittedName>
</protein>
<name>A0ACC3N6W5_9PEZI</name>
<evidence type="ECO:0000313" key="1">
    <source>
        <dbReference type="EMBL" id="KAK3709613.1"/>
    </source>
</evidence>
<sequence length="941" mass="103800">MFLDPEPKRNKRGSSSGFFSSQRPIESPRDRTTTRLKALPLQGRIPSQNNQQTPWQSPDKPTVRLVKASPNSKEGYKSDADKDAEDEKHIRQKEEDEEGFVAPAVVKQARTSDALFPGFLASSQDKSVSEFNTSTNKDHAYIQPGSNALLSTTPTHVTIPRTEWHRRSSSTGNCSTASTLKEAESVYGQKDGRRESRFSQGTTLRGTPTPSEQEHRQRIEAEEDAVRQLQTLQEASPDRSTIRVVPPTQESESSEDLPQPEQLSSVIVRPRTSTSSESKVIPVRPRKISRRTSSTSSLPAPLSIREASSASSSRPQTGQQSIAQSEATLPAPSSPNFVAYASSPPRSRSGSYPLHYSYSIESIQSRLQYPILVRPGTGRSRAASDSSASFRPSSSTDTLPPLRIPKKRLRHKQALSSLSAVAHSTSTGYSMAYEEVDTLPYPRDHFSRVLSTIASESDRTTSQHLSHFSLGSGVLTGDDSSSIPLSAYGRGRRESAPIDSSAWSDSPPVAPATSHGEEPGDMTLGVFREESAKPQPLFKPRSGSAPGADRRYDGPLPPIPPIPKSRDSDENWDTVSELQSPPLREQRSGYSLRRRSNSTPSRSHSRQVSQISRNESDRWSGASSLFPVWAKQFYGQGAQLMSASKVSMSTPHPSKRVNGNGNGHGRNDSQWTERSITSRLGTGYSEIEESDTASSHFLPSIFRPRTRGRSNTEGNKRSSKLRKSKPGGPSGDIARSDSMTIFTEPFPPAQSGEQLPSGQPKYGALRDTSEHRPLPRKYSKQRKWDEMEFPRPMTKDRLSDIGTRSYPHLAPNKRVTSRYSAWRPPSFVESLDTLVRSKGNRQILLFALGFVCPLLWMLAAVLPISKKPAGVDGYEASVGGSEDDIQAAMMKHEAGDAEKRWREEKVWLKARWWRTLNRIMSLIGMLVIGAVIALAVVATSR</sequence>
<gene>
    <name evidence="1" type="ORF">LTR37_010834</name>
</gene>
<comment type="caution">
    <text evidence="1">The sequence shown here is derived from an EMBL/GenBank/DDBJ whole genome shotgun (WGS) entry which is preliminary data.</text>
</comment>
<organism evidence="1 2">
    <name type="scientific">Vermiconidia calcicola</name>
    <dbReference type="NCBI Taxonomy" id="1690605"/>
    <lineage>
        <taxon>Eukaryota</taxon>
        <taxon>Fungi</taxon>
        <taxon>Dikarya</taxon>
        <taxon>Ascomycota</taxon>
        <taxon>Pezizomycotina</taxon>
        <taxon>Dothideomycetes</taxon>
        <taxon>Dothideomycetidae</taxon>
        <taxon>Mycosphaerellales</taxon>
        <taxon>Extremaceae</taxon>
        <taxon>Vermiconidia</taxon>
    </lineage>
</organism>
<accession>A0ACC3N6W5</accession>
<dbReference type="Proteomes" id="UP001281147">
    <property type="component" value="Unassembled WGS sequence"/>
</dbReference>
<keyword evidence="2" id="KW-1185">Reference proteome</keyword>